<dbReference type="InterPro" id="IPR029041">
    <property type="entry name" value="FAD-linked_oxidoreductase-like"/>
</dbReference>
<keyword evidence="5" id="KW-0560">Oxidoreductase</keyword>
<reference evidence="6" key="1">
    <citation type="submission" date="2018-06" db="EMBL/GenBank/DDBJ databases">
        <authorList>
            <person name="Zhirakovskaya E."/>
        </authorList>
    </citation>
    <scope>NUCLEOTIDE SEQUENCE</scope>
</reference>
<sequence>MNISFEVVPRDVDSLKSQLHFVETHLPFVETINVPDLLRLPVRSWEAGKHIAREKYRFIPHLRAIDFDLKEMRLERMIEECELDTVLLVSGDPPPNRLHPIYDTHVLEMIAKVRASFPAIKIFAAVDPYRSSLKREKAYMLKKLDVGADYLMSQPFFDMRLLEIFSELIPSEKAYWGISPIVKDQSRAYWEKMNQVVFPSDFKATYDWNIAFAEKVLNFCRLKGGNVYFMPISIDLEKYFSPIADFLEKPLPSE</sequence>
<protein>
    <submittedName>
        <fullName evidence="6">Methylenetetrahydrofolate reductase</fullName>
    </submittedName>
</protein>
<evidence type="ECO:0000313" key="6">
    <source>
        <dbReference type="EMBL" id="VAX33634.1"/>
    </source>
</evidence>
<dbReference type="GO" id="GO:0035999">
    <property type="term" value="P:tetrahydrofolate interconversion"/>
    <property type="evidence" value="ECO:0007669"/>
    <property type="project" value="UniProtKB-UniPathway"/>
</dbReference>
<comment type="pathway">
    <text evidence="2">One-carbon metabolism; tetrahydrofolate interconversion.</text>
</comment>
<dbReference type="Gene3D" id="3.20.20.220">
    <property type="match status" value="1"/>
</dbReference>
<name>A0A3B1DC76_9ZZZZ</name>
<dbReference type="EMBL" id="UOGF01000117">
    <property type="protein sequence ID" value="VAX33634.1"/>
    <property type="molecule type" value="Genomic_DNA"/>
</dbReference>
<keyword evidence="3" id="KW-0285">Flavoprotein</keyword>
<dbReference type="UniPathway" id="UPA00193"/>
<gene>
    <name evidence="6" type="ORF">MNBD_NITROSPIRAE01-2178</name>
</gene>
<dbReference type="SUPFAM" id="SSF51730">
    <property type="entry name" value="FAD-linked oxidoreductase"/>
    <property type="match status" value="1"/>
</dbReference>
<dbReference type="GO" id="GO:0004489">
    <property type="term" value="F:methylenetetrahydrofolate reductase [NAD(P)H] activity"/>
    <property type="evidence" value="ECO:0007669"/>
    <property type="project" value="InterPro"/>
</dbReference>
<accession>A0A3B1DC76</accession>
<dbReference type="Pfam" id="PF02219">
    <property type="entry name" value="MTHFR"/>
    <property type="match status" value="1"/>
</dbReference>
<comment type="cofactor">
    <cofactor evidence="1">
        <name>FAD</name>
        <dbReference type="ChEBI" id="CHEBI:57692"/>
    </cofactor>
</comment>
<evidence type="ECO:0000256" key="1">
    <source>
        <dbReference type="ARBA" id="ARBA00001974"/>
    </source>
</evidence>
<organism evidence="6">
    <name type="scientific">hydrothermal vent metagenome</name>
    <dbReference type="NCBI Taxonomy" id="652676"/>
    <lineage>
        <taxon>unclassified sequences</taxon>
        <taxon>metagenomes</taxon>
        <taxon>ecological metagenomes</taxon>
    </lineage>
</organism>
<keyword evidence="4" id="KW-0274">FAD</keyword>
<proteinExistence type="predicted"/>
<evidence type="ECO:0000256" key="2">
    <source>
        <dbReference type="ARBA" id="ARBA00004777"/>
    </source>
</evidence>
<dbReference type="GO" id="GO:0006555">
    <property type="term" value="P:methionine metabolic process"/>
    <property type="evidence" value="ECO:0007669"/>
    <property type="project" value="InterPro"/>
</dbReference>
<evidence type="ECO:0000256" key="4">
    <source>
        <dbReference type="ARBA" id="ARBA00022827"/>
    </source>
</evidence>
<evidence type="ECO:0000256" key="5">
    <source>
        <dbReference type="ARBA" id="ARBA00023002"/>
    </source>
</evidence>
<dbReference type="InterPro" id="IPR003171">
    <property type="entry name" value="Mehydrof_redctse-like"/>
</dbReference>
<evidence type="ECO:0000256" key="3">
    <source>
        <dbReference type="ARBA" id="ARBA00022630"/>
    </source>
</evidence>
<dbReference type="AlphaFoldDB" id="A0A3B1DC76"/>